<evidence type="ECO:0000256" key="6">
    <source>
        <dbReference type="SAM" id="MobiDB-lite"/>
    </source>
</evidence>
<evidence type="ECO:0000313" key="8">
    <source>
        <dbReference type="EMBL" id="RCG22046.1"/>
    </source>
</evidence>
<feature type="region of interest" description="Disordered" evidence="6">
    <location>
        <begin position="50"/>
        <end position="70"/>
    </location>
</feature>
<feature type="compositionally biased region" description="Basic and acidic residues" evidence="6">
    <location>
        <begin position="7"/>
        <end position="20"/>
    </location>
</feature>
<keyword evidence="3" id="KW-0560">Oxidoreductase</keyword>
<dbReference type="RefSeq" id="WP_114022683.1">
    <property type="nucleotide sequence ID" value="NZ_QOIN01000045.1"/>
</dbReference>
<keyword evidence="4" id="KW-1015">Disulfide bond</keyword>
<dbReference type="Proteomes" id="UP000252914">
    <property type="component" value="Unassembled WGS sequence"/>
</dbReference>
<name>A0A367EV88_9ACTN</name>
<proteinExistence type="inferred from homology"/>
<evidence type="ECO:0000259" key="7">
    <source>
        <dbReference type="Pfam" id="PF13462"/>
    </source>
</evidence>
<protein>
    <recommendedName>
        <fullName evidence="7">Thioredoxin-like fold domain-containing protein</fullName>
    </recommendedName>
</protein>
<reference evidence="8 9" key="1">
    <citation type="submission" date="2018-06" db="EMBL/GenBank/DDBJ databases">
        <title>Streptomyces reniochalinae sp. nov. and Streptomyces diacarnus sp. nov. from marine sponges.</title>
        <authorList>
            <person name="Li L."/>
        </authorList>
    </citation>
    <scope>NUCLEOTIDE SEQUENCE [LARGE SCALE GENOMIC DNA]</scope>
    <source>
        <strain evidence="8 9">LHW51701</strain>
    </source>
</reference>
<evidence type="ECO:0000256" key="5">
    <source>
        <dbReference type="ARBA" id="ARBA00023284"/>
    </source>
</evidence>
<feature type="region of interest" description="Disordered" evidence="6">
    <location>
        <begin position="1"/>
        <end position="28"/>
    </location>
</feature>
<evidence type="ECO:0000256" key="4">
    <source>
        <dbReference type="ARBA" id="ARBA00023157"/>
    </source>
</evidence>
<dbReference type="AlphaFoldDB" id="A0A367EV88"/>
<dbReference type="InterPro" id="IPR012336">
    <property type="entry name" value="Thioredoxin-like_fold"/>
</dbReference>
<dbReference type="InterPro" id="IPR036249">
    <property type="entry name" value="Thioredoxin-like_sf"/>
</dbReference>
<evidence type="ECO:0000256" key="3">
    <source>
        <dbReference type="ARBA" id="ARBA00023002"/>
    </source>
</evidence>
<evidence type="ECO:0000256" key="1">
    <source>
        <dbReference type="ARBA" id="ARBA00005791"/>
    </source>
</evidence>
<keyword evidence="2" id="KW-0732">Signal</keyword>
<comment type="similarity">
    <text evidence="1">Belongs to the thioredoxin family. DsbA subfamily.</text>
</comment>
<feature type="domain" description="Thioredoxin-like fold" evidence="7">
    <location>
        <begin position="65"/>
        <end position="240"/>
    </location>
</feature>
<evidence type="ECO:0000256" key="2">
    <source>
        <dbReference type="ARBA" id="ARBA00022729"/>
    </source>
</evidence>
<organism evidence="8 9">
    <name type="scientific">Streptomyces diacarni</name>
    <dbReference type="NCBI Taxonomy" id="2800381"/>
    <lineage>
        <taxon>Bacteria</taxon>
        <taxon>Bacillati</taxon>
        <taxon>Actinomycetota</taxon>
        <taxon>Actinomycetes</taxon>
        <taxon>Kitasatosporales</taxon>
        <taxon>Streptomycetaceae</taxon>
        <taxon>Streptomyces</taxon>
    </lineage>
</organism>
<dbReference type="Gene3D" id="3.40.30.10">
    <property type="entry name" value="Glutaredoxin"/>
    <property type="match status" value="1"/>
</dbReference>
<keyword evidence="5" id="KW-0676">Redox-active center</keyword>
<dbReference type="PANTHER" id="PTHR13887:SF14">
    <property type="entry name" value="DISULFIDE BOND FORMATION PROTEIN D"/>
    <property type="match status" value="1"/>
</dbReference>
<dbReference type="SUPFAM" id="SSF52833">
    <property type="entry name" value="Thioredoxin-like"/>
    <property type="match status" value="1"/>
</dbReference>
<evidence type="ECO:0000313" key="9">
    <source>
        <dbReference type="Proteomes" id="UP000252914"/>
    </source>
</evidence>
<dbReference type="EMBL" id="QOIN01000045">
    <property type="protein sequence ID" value="RCG22046.1"/>
    <property type="molecule type" value="Genomic_DNA"/>
</dbReference>
<comment type="caution">
    <text evidence="8">The sequence shown here is derived from an EMBL/GenBank/DDBJ whole genome shotgun (WGS) entry which is preliminary data.</text>
</comment>
<dbReference type="PANTHER" id="PTHR13887">
    <property type="entry name" value="GLUTATHIONE S-TRANSFERASE KAPPA"/>
    <property type="match status" value="1"/>
</dbReference>
<gene>
    <name evidence="8" type="ORF">DTL70_16385</name>
</gene>
<sequence length="243" mass="26264">MTQNKTSARDRLRAEQQRHRASEKRRRTAKVAAAVIGALAVATGVGATVAHQTGGGEEDNSQSAKPITVGDKGAPAKLTVYEDFRCPACGQFENTYQSTIKSLEKAGKLRAEYHLVALIDKNMGGSGSEEAANAAVCAKDRGKFEAYHDVLYRNQPAEQDDAFASTKRLLELAKKVEGLVSPAFEECVSTGQHDAWVRRSSESFGASGHQGTPTVLLDGKNIYADQSNPLTPQKLKKMVERKS</sequence>
<accession>A0A367EV88</accession>
<keyword evidence="9" id="KW-1185">Reference proteome</keyword>
<dbReference type="Pfam" id="PF13462">
    <property type="entry name" value="Thioredoxin_4"/>
    <property type="match status" value="1"/>
</dbReference>
<dbReference type="GO" id="GO:0016491">
    <property type="term" value="F:oxidoreductase activity"/>
    <property type="evidence" value="ECO:0007669"/>
    <property type="project" value="UniProtKB-KW"/>
</dbReference>
<dbReference type="CDD" id="cd02972">
    <property type="entry name" value="DsbA_family"/>
    <property type="match status" value="1"/>
</dbReference>